<protein>
    <recommendedName>
        <fullName evidence="3">DUF4806 domain-containing protein</fullName>
    </recommendedName>
</protein>
<evidence type="ECO:0008006" key="3">
    <source>
        <dbReference type="Google" id="ProtNLM"/>
    </source>
</evidence>
<dbReference type="Proteomes" id="UP000261600">
    <property type="component" value="Unplaced"/>
</dbReference>
<organism evidence="1 2">
    <name type="scientific">Monopterus albus</name>
    <name type="common">Swamp eel</name>
    <dbReference type="NCBI Taxonomy" id="43700"/>
    <lineage>
        <taxon>Eukaryota</taxon>
        <taxon>Metazoa</taxon>
        <taxon>Chordata</taxon>
        <taxon>Craniata</taxon>
        <taxon>Vertebrata</taxon>
        <taxon>Euteleostomi</taxon>
        <taxon>Actinopterygii</taxon>
        <taxon>Neopterygii</taxon>
        <taxon>Teleostei</taxon>
        <taxon>Neoteleostei</taxon>
        <taxon>Acanthomorphata</taxon>
        <taxon>Anabantaria</taxon>
        <taxon>Synbranchiformes</taxon>
        <taxon>Synbranchidae</taxon>
        <taxon>Monopterus</taxon>
    </lineage>
</organism>
<reference evidence="1" key="2">
    <citation type="submission" date="2025-09" db="UniProtKB">
        <authorList>
            <consortium name="Ensembl"/>
        </authorList>
    </citation>
    <scope>IDENTIFICATION</scope>
</reference>
<dbReference type="Ensembl" id="ENSMALT00000030765.1">
    <property type="protein sequence ID" value="ENSMALP00000030230.1"/>
    <property type="gene ID" value="ENSMALG00000020904.1"/>
</dbReference>
<dbReference type="AlphaFoldDB" id="A0A3Q3KAH7"/>
<dbReference type="STRING" id="43700.ENSMALP00000030230"/>
<evidence type="ECO:0000313" key="1">
    <source>
        <dbReference type="Ensembl" id="ENSMALP00000030230.1"/>
    </source>
</evidence>
<reference evidence="1" key="1">
    <citation type="submission" date="2025-08" db="UniProtKB">
        <authorList>
            <consortium name="Ensembl"/>
        </authorList>
    </citation>
    <scope>IDENTIFICATION</scope>
</reference>
<evidence type="ECO:0000313" key="2">
    <source>
        <dbReference type="Proteomes" id="UP000261600"/>
    </source>
</evidence>
<name>A0A3Q3KAH7_MONAL</name>
<keyword evidence="2" id="KW-1185">Reference proteome</keyword>
<sequence>MFNIVVYEKSNEVEVVPAAWICNGQCYWPPYKSADTARASMYAVRTIYTAPILQNLLTKQEIILDQLRTIILTLQGTGGLRHTTDVDVLEPETLPLHNLESLLDLEARLRSGSDLKQKLVSVIGPKLIRAPSINVVCMCVGVCFLAIGEFKKIDFMAHLIRNVLFKGAVRQNRLTSTASNMEVEVAIKRWLHLASDRDGGRKARDGRAGVAAHSHQF</sequence>
<accession>A0A3Q3KAH7</accession>
<proteinExistence type="predicted"/>